<dbReference type="RefSeq" id="WP_238457145.1">
    <property type="nucleotide sequence ID" value="NZ_FNJU01000001.1"/>
</dbReference>
<dbReference type="Proteomes" id="UP000199159">
    <property type="component" value="Unassembled WGS sequence"/>
</dbReference>
<feature type="domain" description="Fibronectin type III-like" evidence="6">
    <location>
        <begin position="687"/>
        <end position="758"/>
    </location>
</feature>
<dbReference type="FunFam" id="2.60.40.10:FF:000495">
    <property type="entry name" value="Periplasmic beta-glucosidase"/>
    <property type="match status" value="1"/>
</dbReference>
<evidence type="ECO:0000259" key="6">
    <source>
        <dbReference type="SMART" id="SM01217"/>
    </source>
</evidence>
<reference evidence="8" key="1">
    <citation type="submission" date="2016-10" db="EMBL/GenBank/DDBJ databases">
        <authorList>
            <person name="Varghese N."/>
            <person name="Submissions S."/>
        </authorList>
    </citation>
    <scope>NUCLEOTIDE SEQUENCE [LARGE SCALE GENOMIC DNA]</scope>
    <source>
        <strain evidence="8">IBRC-M10078</strain>
    </source>
</reference>
<keyword evidence="5" id="KW-0732">Signal</keyword>
<evidence type="ECO:0000256" key="4">
    <source>
        <dbReference type="RuleBase" id="RU361161"/>
    </source>
</evidence>
<dbReference type="Gene3D" id="2.60.40.10">
    <property type="entry name" value="Immunoglobulins"/>
    <property type="match status" value="1"/>
</dbReference>
<dbReference type="GO" id="GO:0005975">
    <property type="term" value="P:carbohydrate metabolic process"/>
    <property type="evidence" value="ECO:0007669"/>
    <property type="project" value="InterPro"/>
</dbReference>
<feature type="signal peptide" evidence="5">
    <location>
        <begin position="1"/>
        <end position="35"/>
    </location>
</feature>
<keyword evidence="4" id="KW-0326">Glycosidase</keyword>
<dbReference type="InterPro" id="IPR019800">
    <property type="entry name" value="Glyco_hydro_3_AS"/>
</dbReference>
<dbReference type="Gene3D" id="3.40.50.1700">
    <property type="entry name" value="Glycoside hydrolase family 3 C-terminal domain"/>
    <property type="match status" value="1"/>
</dbReference>
<protein>
    <submittedName>
        <fullName evidence="7">Beta-glucosidase</fullName>
    </submittedName>
</protein>
<dbReference type="GO" id="GO:0008422">
    <property type="term" value="F:beta-glucosidase activity"/>
    <property type="evidence" value="ECO:0007669"/>
    <property type="project" value="UniProtKB-ARBA"/>
</dbReference>
<dbReference type="InterPro" id="IPR050288">
    <property type="entry name" value="Cellulose_deg_GH3"/>
</dbReference>
<evidence type="ECO:0000256" key="3">
    <source>
        <dbReference type="ARBA" id="ARBA00023277"/>
    </source>
</evidence>
<dbReference type="InterPro" id="IPR017853">
    <property type="entry name" value="GH"/>
</dbReference>
<dbReference type="InterPro" id="IPR001764">
    <property type="entry name" value="Glyco_hydro_3_N"/>
</dbReference>
<dbReference type="SUPFAM" id="SSF52279">
    <property type="entry name" value="Beta-D-glucan exohydrolase, C-terminal domain"/>
    <property type="match status" value="1"/>
</dbReference>
<dbReference type="InterPro" id="IPR036962">
    <property type="entry name" value="Glyco_hydro_3_N_sf"/>
</dbReference>
<keyword evidence="8" id="KW-1185">Reference proteome</keyword>
<evidence type="ECO:0000313" key="7">
    <source>
        <dbReference type="EMBL" id="SDP10660.1"/>
    </source>
</evidence>
<dbReference type="Pfam" id="PF14310">
    <property type="entry name" value="Fn3-like"/>
    <property type="match status" value="1"/>
</dbReference>
<dbReference type="STRING" id="930152.SAMN05216565_101536"/>
<dbReference type="SUPFAM" id="SSF51445">
    <property type="entry name" value="(Trans)glycosidases"/>
    <property type="match status" value="1"/>
</dbReference>
<dbReference type="AlphaFoldDB" id="A0A1H0Q0R5"/>
<dbReference type="InterPro" id="IPR036881">
    <property type="entry name" value="Glyco_hydro_3_C_sf"/>
</dbReference>
<dbReference type="InterPro" id="IPR026891">
    <property type="entry name" value="Fn3-like"/>
</dbReference>
<dbReference type="EMBL" id="FNJU01000001">
    <property type="protein sequence ID" value="SDP10660.1"/>
    <property type="molecule type" value="Genomic_DNA"/>
</dbReference>
<dbReference type="Gene3D" id="3.20.20.300">
    <property type="entry name" value="Glycoside hydrolase, family 3, N-terminal domain"/>
    <property type="match status" value="1"/>
</dbReference>
<keyword evidence="2 4" id="KW-0378">Hydrolase</keyword>
<gene>
    <name evidence="7" type="ORF">SAMN05216565_101536</name>
</gene>
<dbReference type="PROSITE" id="PS00775">
    <property type="entry name" value="GLYCOSYL_HYDROL_F3"/>
    <property type="match status" value="1"/>
</dbReference>
<dbReference type="SMART" id="SM01217">
    <property type="entry name" value="Fn3_like"/>
    <property type="match status" value="1"/>
</dbReference>
<name>A0A1H0Q0R5_9BACI</name>
<dbReference type="Pfam" id="PF01915">
    <property type="entry name" value="Glyco_hydro_3_C"/>
    <property type="match status" value="1"/>
</dbReference>
<proteinExistence type="inferred from homology"/>
<dbReference type="InterPro" id="IPR013783">
    <property type="entry name" value="Ig-like_fold"/>
</dbReference>
<accession>A0A1H0Q0R5</accession>
<dbReference type="PANTHER" id="PTHR42715:SF10">
    <property type="entry name" value="BETA-GLUCOSIDASE"/>
    <property type="match status" value="1"/>
</dbReference>
<evidence type="ECO:0000256" key="1">
    <source>
        <dbReference type="ARBA" id="ARBA00005336"/>
    </source>
</evidence>
<dbReference type="InterPro" id="IPR002772">
    <property type="entry name" value="Glyco_hydro_3_C"/>
</dbReference>
<evidence type="ECO:0000256" key="5">
    <source>
        <dbReference type="SAM" id="SignalP"/>
    </source>
</evidence>
<dbReference type="PRINTS" id="PR00133">
    <property type="entry name" value="GLHYDRLASE3"/>
</dbReference>
<evidence type="ECO:0000256" key="2">
    <source>
        <dbReference type="ARBA" id="ARBA00022801"/>
    </source>
</evidence>
<evidence type="ECO:0000313" key="8">
    <source>
        <dbReference type="Proteomes" id="UP000199159"/>
    </source>
</evidence>
<dbReference type="PANTHER" id="PTHR42715">
    <property type="entry name" value="BETA-GLUCOSIDASE"/>
    <property type="match status" value="1"/>
</dbReference>
<feature type="chain" id="PRO_5011609783" evidence="5">
    <location>
        <begin position="36"/>
        <end position="795"/>
    </location>
</feature>
<organism evidence="7 8">
    <name type="scientific">Litchfieldia salsa</name>
    <dbReference type="NCBI Taxonomy" id="930152"/>
    <lineage>
        <taxon>Bacteria</taxon>
        <taxon>Bacillati</taxon>
        <taxon>Bacillota</taxon>
        <taxon>Bacilli</taxon>
        <taxon>Bacillales</taxon>
        <taxon>Bacillaceae</taxon>
        <taxon>Litchfieldia</taxon>
    </lineage>
</organism>
<dbReference type="Pfam" id="PF00933">
    <property type="entry name" value="Glyco_hydro_3"/>
    <property type="match status" value="1"/>
</dbReference>
<sequence length="795" mass="86600">MLKKMKKAKRKRLLAMALAAGVTISGLGYSTTSFANDSTGNTVQVHNEVPKLIDAASINAVIGAMTLDEKAKIVVGVGMPGLFGIPKLSVAGAVGGTPAIERLGIPAMFFADGPAGLRISPTREGETKTYYATAFPIATNLASTWDTKIIEAVGKAQGKEVKEYGVDILLAPALNLHRNPLNGRNFEYFSEDPLITGKMTAALVNGIQSNEVGATVKHFAANNQETNRFTIDTIVSERALRELYLKGFEIAVKESNPWAVMSSYNLLNGSPASQNTELLTTVLRDDWGYEGFVMTDWFAGTNPVDQMRAGNDLIMPGFPSSSTAIINAVKDGSLDESLLDRNVKNILEFVVKSPNFKDYANSDSPDLAAHAKVARQAGAEGMVLLKNEDKALPLKKENKVALFGNGQIETVKGGTGSGDVNAAYTVSIVDGLTEAGYQLQEDLVNDYKDYIDTLRQQDEYKIKPSPWGEDFGKEIPIIPEKPLEVNEITQVQEDTDTAVIVIDRNSGESADRQHVEGDYLLTDTEKEMIENISTVYHEAGKKVTVVLNIGGPIEVESWKDKVDSILVGWQPGQEAGYAIADVLTGNVNPSGKLATTFPKQYSDVPSASNFPGTPAENPTQVVYEEDIYVGYRYHSTFDVAPSYEFGYGLSYTTFEYSNVRVNKGGKFKDTITVFANIKNTGDVAGKEVVQLYVSAPDGELEKPEIELRAFDKTKELKPNQSQLVTFELDAMDLASFDSEKDQWIVEKGVYEVRIGASSENIKGTTTIKVDKEIVVEEVNNALEPNVAFDELSKLN</sequence>
<comment type="similarity">
    <text evidence="1 4">Belongs to the glycosyl hydrolase 3 family.</text>
</comment>
<keyword evidence="3" id="KW-0119">Carbohydrate metabolism</keyword>